<dbReference type="PROSITE" id="PS51781">
    <property type="entry name" value="SH3B"/>
    <property type="match status" value="1"/>
</dbReference>
<comment type="caution">
    <text evidence="4">The sequence shown here is derived from an EMBL/GenBank/DDBJ whole genome shotgun (WGS) entry which is preliminary data.</text>
</comment>
<reference evidence="5" key="1">
    <citation type="journal article" date="2019" name="Int. J. Syst. Evol. Microbiol.">
        <title>The Global Catalogue of Microorganisms (GCM) 10K type strain sequencing project: providing services to taxonomists for standard genome sequencing and annotation.</title>
        <authorList>
            <consortium name="The Broad Institute Genomics Platform"/>
            <consortium name="The Broad Institute Genome Sequencing Center for Infectious Disease"/>
            <person name="Wu L."/>
            <person name="Ma J."/>
        </authorList>
    </citation>
    <scope>NUCLEOTIDE SEQUENCE [LARGE SCALE GENOMIC DNA]</scope>
    <source>
        <strain evidence="5">ZS-35-S2</strain>
    </source>
</reference>
<dbReference type="RefSeq" id="WP_209737207.1">
    <property type="nucleotide sequence ID" value="NZ_CP072611.1"/>
</dbReference>
<keyword evidence="5" id="KW-1185">Reference proteome</keyword>
<dbReference type="EMBL" id="JBHUIJ010000022">
    <property type="protein sequence ID" value="MFD2238739.1"/>
    <property type="molecule type" value="Genomic_DNA"/>
</dbReference>
<evidence type="ECO:0000256" key="2">
    <source>
        <dbReference type="SAM" id="SignalP"/>
    </source>
</evidence>
<evidence type="ECO:0000259" key="3">
    <source>
        <dbReference type="PROSITE" id="PS51781"/>
    </source>
</evidence>
<feature type="domain" description="SH3b" evidence="3">
    <location>
        <begin position="22"/>
        <end position="87"/>
    </location>
</feature>
<sequence>MLNRTLIRSLALAGALMVPAIASAAPAIATTNVNLRSGPSTAYPAVDVVRGGAAVEVHGCLSNRSWCDVTYRGYRGWMSSNYLAQTYRGTRYSGPRFVERVGPPVVSFSFGNYWDRHYQGRSFYRDRERYRSIHDGPRRGDWNRRDDRRPDWRERDDRRGESHRRDDDRRGGWDRRDDDRRGDNRGRDDRRWEDRRDR</sequence>
<evidence type="ECO:0000313" key="5">
    <source>
        <dbReference type="Proteomes" id="UP001597371"/>
    </source>
</evidence>
<keyword evidence="2" id="KW-0732">Signal</keyword>
<accession>A0ABW5CN33</accession>
<dbReference type="Gene3D" id="2.30.30.40">
    <property type="entry name" value="SH3 Domains"/>
    <property type="match status" value="1"/>
</dbReference>
<protein>
    <submittedName>
        <fullName evidence="4">SH3 domain-containing protein</fullName>
    </submittedName>
</protein>
<proteinExistence type="predicted"/>
<name>A0ABW5CN33_9HYPH</name>
<feature type="signal peptide" evidence="2">
    <location>
        <begin position="1"/>
        <end position="24"/>
    </location>
</feature>
<gene>
    <name evidence="4" type="ORF">ACFSKQ_14890</name>
</gene>
<feature type="region of interest" description="Disordered" evidence="1">
    <location>
        <begin position="152"/>
        <end position="198"/>
    </location>
</feature>
<evidence type="ECO:0000256" key="1">
    <source>
        <dbReference type="SAM" id="MobiDB-lite"/>
    </source>
</evidence>
<feature type="chain" id="PRO_5046008493" evidence="2">
    <location>
        <begin position="25"/>
        <end position="198"/>
    </location>
</feature>
<dbReference type="SMART" id="SM00287">
    <property type="entry name" value="SH3b"/>
    <property type="match status" value="1"/>
</dbReference>
<dbReference type="Pfam" id="PF08239">
    <property type="entry name" value="SH3_3"/>
    <property type="match status" value="1"/>
</dbReference>
<dbReference type="Proteomes" id="UP001597371">
    <property type="component" value="Unassembled WGS sequence"/>
</dbReference>
<dbReference type="InterPro" id="IPR003646">
    <property type="entry name" value="SH3-like_bac-type"/>
</dbReference>
<organism evidence="4 5">
    <name type="scientific">Aureimonas populi</name>
    <dbReference type="NCBI Taxonomy" id="1701758"/>
    <lineage>
        <taxon>Bacteria</taxon>
        <taxon>Pseudomonadati</taxon>
        <taxon>Pseudomonadota</taxon>
        <taxon>Alphaproteobacteria</taxon>
        <taxon>Hyphomicrobiales</taxon>
        <taxon>Aurantimonadaceae</taxon>
        <taxon>Aureimonas</taxon>
    </lineage>
</organism>
<evidence type="ECO:0000313" key="4">
    <source>
        <dbReference type="EMBL" id="MFD2238739.1"/>
    </source>
</evidence>